<comment type="caution">
    <text evidence="2">The sequence shown here is derived from an EMBL/GenBank/DDBJ whole genome shotgun (WGS) entry which is preliminary data.</text>
</comment>
<dbReference type="AlphaFoldDB" id="A0A9P4J613"/>
<feature type="compositionally biased region" description="Low complexity" evidence="1">
    <location>
        <begin position="35"/>
        <end position="50"/>
    </location>
</feature>
<gene>
    <name evidence="2" type="ORF">K461DRAFT_275905</name>
</gene>
<evidence type="ECO:0000313" key="3">
    <source>
        <dbReference type="Proteomes" id="UP000799439"/>
    </source>
</evidence>
<dbReference type="EMBL" id="ML996083">
    <property type="protein sequence ID" value="KAF2154745.1"/>
    <property type="molecule type" value="Genomic_DNA"/>
</dbReference>
<feature type="region of interest" description="Disordered" evidence="1">
    <location>
        <begin position="23"/>
        <end position="74"/>
    </location>
</feature>
<protein>
    <submittedName>
        <fullName evidence="2">Uncharacterized protein</fullName>
    </submittedName>
</protein>
<accession>A0A9P4J613</accession>
<keyword evidence="3" id="KW-1185">Reference proteome</keyword>
<dbReference type="Proteomes" id="UP000799439">
    <property type="component" value="Unassembled WGS sequence"/>
</dbReference>
<proteinExistence type="predicted"/>
<evidence type="ECO:0000313" key="2">
    <source>
        <dbReference type="EMBL" id="KAF2154745.1"/>
    </source>
</evidence>
<name>A0A9P4J613_9PEZI</name>
<evidence type="ECO:0000256" key="1">
    <source>
        <dbReference type="SAM" id="MobiDB-lite"/>
    </source>
</evidence>
<organism evidence="2 3">
    <name type="scientific">Myriangium duriaei CBS 260.36</name>
    <dbReference type="NCBI Taxonomy" id="1168546"/>
    <lineage>
        <taxon>Eukaryota</taxon>
        <taxon>Fungi</taxon>
        <taxon>Dikarya</taxon>
        <taxon>Ascomycota</taxon>
        <taxon>Pezizomycotina</taxon>
        <taxon>Dothideomycetes</taxon>
        <taxon>Dothideomycetidae</taxon>
        <taxon>Myriangiales</taxon>
        <taxon>Myriangiaceae</taxon>
        <taxon>Myriangium</taxon>
    </lineage>
</organism>
<reference evidence="2" key="1">
    <citation type="journal article" date="2020" name="Stud. Mycol.">
        <title>101 Dothideomycetes genomes: a test case for predicting lifestyles and emergence of pathogens.</title>
        <authorList>
            <person name="Haridas S."/>
            <person name="Albert R."/>
            <person name="Binder M."/>
            <person name="Bloem J."/>
            <person name="Labutti K."/>
            <person name="Salamov A."/>
            <person name="Andreopoulos B."/>
            <person name="Baker S."/>
            <person name="Barry K."/>
            <person name="Bills G."/>
            <person name="Bluhm B."/>
            <person name="Cannon C."/>
            <person name="Castanera R."/>
            <person name="Culley D."/>
            <person name="Daum C."/>
            <person name="Ezra D."/>
            <person name="Gonzalez J."/>
            <person name="Henrissat B."/>
            <person name="Kuo A."/>
            <person name="Liang C."/>
            <person name="Lipzen A."/>
            <person name="Lutzoni F."/>
            <person name="Magnuson J."/>
            <person name="Mondo S."/>
            <person name="Nolan M."/>
            <person name="Ohm R."/>
            <person name="Pangilinan J."/>
            <person name="Park H.-J."/>
            <person name="Ramirez L."/>
            <person name="Alfaro M."/>
            <person name="Sun H."/>
            <person name="Tritt A."/>
            <person name="Yoshinaga Y."/>
            <person name="Zwiers L.-H."/>
            <person name="Turgeon B."/>
            <person name="Goodwin S."/>
            <person name="Spatafora J."/>
            <person name="Crous P."/>
            <person name="Grigoriev I."/>
        </authorList>
    </citation>
    <scope>NUCLEOTIDE SEQUENCE</scope>
    <source>
        <strain evidence="2">CBS 260.36</strain>
    </source>
</reference>
<sequence length="74" mass="7594">MTAAQNSFVNCAVLLSPLPTTQQLQPQHIHRQLTPSSSAPSPCSPRRASSGDPDEPAASAAVGPPLTRPHSGAV</sequence>